<comment type="caution">
    <text evidence="2">The sequence shown here is derived from an EMBL/GenBank/DDBJ whole genome shotgun (WGS) entry which is preliminary data.</text>
</comment>
<dbReference type="Pfam" id="PF14107">
    <property type="entry name" value="DUF4280"/>
    <property type="match status" value="1"/>
</dbReference>
<evidence type="ECO:0000313" key="2">
    <source>
        <dbReference type="EMBL" id="TKI54552.1"/>
    </source>
</evidence>
<accession>A0A4U2Y4F9</accession>
<dbReference type="OrthoDB" id="4825649at2"/>
<dbReference type="AlphaFoldDB" id="A0A4U2Y4F9"/>
<evidence type="ECO:0000313" key="3">
    <source>
        <dbReference type="Proteomes" id="UP000307841"/>
    </source>
</evidence>
<keyword evidence="3" id="KW-1185">Reference proteome</keyword>
<name>A0A4U2Y4F9_9BACL</name>
<protein>
    <submittedName>
        <fullName evidence="2">DUF4280 domain-containing protein</fullName>
    </submittedName>
</protein>
<dbReference type="EMBL" id="SZNK01000001">
    <property type="protein sequence ID" value="TKI54552.1"/>
    <property type="molecule type" value="Genomic_DNA"/>
</dbReference>
<evidence type="ECO:0000256" key="1">
    <source>
        <dbReference type="SAM" id="MobiDB-lite"/>
    </source>
</evidence>
<feature type="compositionally biased region" description="Low complexity" evidence="1">
    <location>
        <begin position="154"/>
        <end position="165"/>
    </location>
</feature>
<reference evidence="2 3" key="1">
    <citation type="submission" date="2019-04" db="EMBL/GenBank/DDBJ databases">
        <title>Whole genome sequencing of Brevibacillus sp. TGS2-1.</title>
        <authorList>
            <person name="Choi A."/>
        </authorList>
    </citation>
    <scope>NUCLEOTIDE SEQUENCE [LARGE SCALE GENOMIC DNA]</scope>
    <source>
        <strain evidence="2 3">TGS2-1</strain>
    </source>
</reference>
<feature type="region of interest" description="Disordered" evidence="1">
    <location>
        <begin position="149"/>
        <end position="171"/>
    </location>
</feature>
<organism evidence="2 3">
    <name type="scientific">Brevibacillus antibioticus</name>
    <dbReference type="NCBI Taxonomy" id="2570228"/>
    <lineage>
        <taxon>Bacteria</taxon>
        <taxon>Bacillati</taxon>
        <taxon>Bacillota</taxon>
        <taxon>Bacilli</taxon>
        <taxon>Bacillales</taxon>
        <taxon>Paenibacillaceae</taxon>
        <taxon>Brevibacillus</taxon>
    </lineage>
</organism>
<sequence>MPNIEGINIQQSSAERKSYVVVGAILSCSSGSKQSRLKVPFSHGVFVKGKPQMNIMDFVPNVNIMPFGKCSSLKNPTVASATAANNGVLTPMPCTPLTTMPWIDGKADNLVDGHPALLNKSTNMCFYCGQIKIEDDGQDLGGVTIGNQSSANSGPPAAGFGQGPACEKPQEKPSMWDSFVKGISMLGDVPAAMQKAASELPSALEKAANDLPKGLQKAAEDLPKGVGAFVREGFIEPIQEDLDTLRDDKVDLADGIAIGGLALGVLTLGRSKNIKDFVDAARKGKKRTGGGQNNLRKIKDTNGLRNELPLTESQIKELTNYAEKLGMPKENINVAGPDDTSPTGLLFDTILNINNDVLPSNAAGKLSANSRITGKATIAHEVVGHYEAGLAGRSFQVMDEELRPIIRNFALDEAQASIRAARFAPDLAQTERNMLLRDGISRLRNAGIRIRDVRELLFIDRR</sequence>
<dbReference type="Proteomes" id="UP000307841">
    <property type="component" value="Unassembled WGS sequence"/>
</dbReference>
<dbReference type="InterPro" id="IPR025460">
    <property type="entry name" value="DUF4280"/>
</dbReference>
<gene>
    <name evidence="2" type="ORF">E8L90_03345</name>
</gene>
<proteinExistence type="predicted"/>